<evidence type="ECO:0000259" key="1">
    <source>
        <dbReference type="SMART" id="SM01100"/>
    </source>
</evidence>
<name>A0A392QZ81_9FABA</name>
<dbReference type="InterPro" id="IPR011074">
    <property type="entry name" value="CRAL/TRIO_N_dom"/>
</dbReference>
<accession>A0A392QZ81</accession>
<dbReference type="Gene3D" id="3.40.525.10">
    <property type="entry name" value="CRAL-TRIO lipid binding domain"/>
    <property type="match status" value="1"/>
</dbReference>
<comment type="caution">
    <text evidence="2">The sequence shown here is derived from an EMBL/GenBank/DDBJ whole genome shotgun (WGS) entry which is preliminary data.</text>
</comment>
<evidence type="ECO:0000313" key="2">
    <source>
        <dbReference type="EMBL" id="MCI29172.1"/>
    </source>
</evidence>
<dbReference type="InterPro" id="IPR052578">
    <property type="entry name" value="PI_Transfer_CRAL-TRIO"/>
</dbReference>
<feature type="domain" description="CRAL/TRIO N-terminal" evidence="1">
    <location>
        <begin position="44"/>
        <end position="69"/>
    </location>
</feature>
<protein>
    <submittedName>
        <fullName evidence="2">Random slug protein 5-like</fullName>
    </submittedName>
</protein>
<keyword evidence="3" id="KW-1185">Reference proteome</keyword>
<dbReference type="SMART" id="SM01100">
    <property type="entry name" value="CRAL_TRIO_N"/>
    <property type="match status" value="1"/>
</dbReference>
<reference evidence="2 3" key="1">
    <citation type="journal article" date="2018" name="Front. Plant Sci.">
        <title>Red Clover (Trifolium pratense) and Zigzag Clover (T. medium) - A Picture of Genomic Similarities and Differences.</title>
        <authorList>
            <person name="Dluhosova J."/>
            <person name="Istvanek J."/>
            <person name="Nedelnik J."/>
            <person name="Repkova J."/>
        </authorList>
    </citation>
    <scope>NUCLEOTIDE SEQUENCE [LARGE SCALE GENOMIC DNA]</scope>
    <source>
        <strain evidence="3">cv. 10/8</strain>
        <tissue evidence="2">Leaf</tissue>
    </source>
</reference>
<dbReference type="SUPFAM" id="SSF46938">
    <property type="entry name" value="CRAL/TRIO N-terminal domain"/>
    <property type="match status" value="1"/>
</dbReference>
<dbReference type="GO" id="GO:0008526">
    <property type="term" value="F:phosphatidylinositol transfer activity"/>
    <property type="evidence" value="ECO:0007669"/>
    <property type="project" value="TreeGrafter"/>
</dbReference>
<dbReference type="PANTHER" id="PTHR45824:SF18">
    <property type="entry name" value="OS01G0264700 PROTEIN"/>
    <property type="match status" value="1"/>
</dbReference>
<dbReference type="Proteomes" id="UP000265520">
    <property type="component" value="Unassembled WGS sequence"/>
</dbReference>
<dbReference type="InterPro" id="IPR036865">
    <property type="entry name" value="CRAL-TRIO_dom_sf"/>
</dbReference>
<dbReference type="PANTHER" id="PTHR45824">
    <property type="entry name" value="GH16843P"/>
    <property type="match status" value="1"/>
</dbReference>
<dbReference type="InterPro" id="IPR036273">
    <property type="entry name" value="CRAL/TRIO_N_dom_sf"/>
</dbReference>
<sequence>MSSFKKLRESILEKKLSPEEQQIKIGEVKKIIGPIADKFPTICSDASVLRFLKARNYNTIKAARMLRGTIKWRLEFKPDKIRW</sequence>
<feature type="non-terminal residue" evidence="2">
    <location>
        <position position="83"/>
    </location>
</feature>
<proteinExistence type="predicted"/>
<evidence type="ECO:0000313" key="3">
    <source>
        <dbReference type="Proteomes" id="UP000265520"/>
    </source>
</evidence>
<dbReference type="EMBL" id="LXQA010170738">
    <property type="protein sequence ID" value="MCI29172.1"/>
    <property type="molecule type" value="Genomic_DNA"/>
</dbReference>
<dbReference type="AlphaFoldDB" id="A0A392QZ81"/>
<organism evidence="2 3">
    <name type="scientific">Trifolium medium</name>
    <dbReference type="NCBI Taxonomy" id="97028"/>
    <lineage>
        <taxon>Eukaryota</taxon>
        <taxon>Viridiplantae</taxon>
        <taxon>Streptophyta</taxon>
        <taxon>Embryophyta</taxon>
        <taxon>Tracheophyta</taxon>
        <taxon>Spermatophyta</taxon>
        <taxon>Magnoliopsida</taxon>
        <taxon>eudicotyledons</taxon>
        <taxon>Gunneridae</taxon>
        <taxon>Pentapetalae</taxon>
        <taxon>rosids</taxon>
        <taxon>fabids</taxon>
        <taxon>Fabales</taxon>
        <taxon>Fabaceae</taxon>
        <taxon>Papilionoideae</taxon>
        <taxon>50 kb inversion clade</taxon>
        <taxon>NPAAA clade</taxon>
        <taxon>Hologalegina</taxon>
        <taxon>IRL clade</taxon>
        <taxon>Trifolieae</taxon>
        <taxon>Trifolium</taxon>
    </lineage>
</organism>